<dbReference type="PIRSF" id="PIRSF000190">
    <property type="entry name" value="Pyd_amn-ph_oxd"/>
    <property type="match status" value="1"/>
</dbReference>
<evidence type="ECO:0000256" key="1">
    <source>
        <dbReference type="ARBA" id="ARBA00001917"/>
    </source>
</evidence>
<protein>
    <recommendedName>
        <fullName evidence="4">pyridoxal 5'-phosphate synthase</fullName>
        <ecNumber evidence="4">1.4.3.5</ecNumber>
    </recommendedName>
</protein>
<evidence type="ECO:0000256" key="3">
    <source>
        <dbReference type="ARBA" id="ARBA00005037"/>
    </source>
</evidence>
<dbReference type="SUPFAM" id="SSF50475">
    <property type="entry name" value="FMN-binding split barrel"/>
    <property type="match status" value="1"/>
</dbReference>
<reference evidence="11" key="2">
    <citation type="submission" date="2015-01" db="EMBL/GenBank/DDBJ databases">
        <title>Evolutionary Origins and Diversification of the Mycorrhizal Mutualists.</title>
        <authorList>
            <consortium name="DOE Joint Genome Institute"/>
            <consortium name="Mycorrhizal Genomics Consortium"/>
            <person name="Kohler A."/>
            <person name="Kuo A."/>
            <person name="Nagy L.G."/>
            <person name="Floudas D."/>
            <person name="Copeland A."/>
            <person name="Barry K.W."/>
            <person name="Cichocki N."/>
            <person name="Veneault-Fourrey C."/>
            <person name="LaButti K."/>
            <person name="Lindquist E.A."/>
            <person name="Lipzen A."/>
            <person name="Lundell T."/>
            <person name="Morin E."/>
            <person name="Murat C."/>
            <person name="Riley R."/>
            <person name="Ohm R."/>
            <person name="Sun H."/>
            <person name="Tunlid A."/>
            <person name="Henrissat B."/>
            <person name="Grigoriev I.V."/>
            <person name="Hibbett D.S."/>
            <person name="Martin F."/>
        </authorList>
    </citation>
    <scope>NUCLEOTIDE SEQUENCE [LARGE SCALE GENOMIC DNA]</scope>
    <source>
        <strain evidence="11">MUT 4182</strain>
    </source>
</reference>
<dbReference type="Pfam" id="PF01243">
    <property type="entry name" value="PNPOx_N"/>
    <property type="match status" value="1"/>
</dbReference>
<dbReference type="AlphaFoldDB" id="A0A0C3PY78"/>
<evidence type="ECO:0000259" key="8">
    <source>
        <dbReference type="Pfam" id="PF01243"/>
    </source>
</evidence>
<keyword evidence="5" id="KW-0285">Flavoprotein</keyword>
<dbReference type="GO" id="GO:0010181">
    <property type="term" value="F:FMN binding"/>
    <property type="evidence" value="ECO:0007669"/>
    <property type="project" value="InterPro"/>
</dbReference>
<dbReference type="EC" id="1.4.3.5" evidence="4"/>
<dbReference type="PANTHER" id="PTHR10851:SF0">
    <property type="entry name" value="PYRIDOXINE-5'-PHOSPHATE OXIDASE"/>
    <property type="match status" value="1"/>
</dbReference>
<proteinExistence type="predicted"/>
<keyword evidence="6" id="KW-0288">FMN</keyword>
<name>A0A0C3PY78_9AGAM</name>
<evidence type="ECO:0000256" key="2">
    <source>
        <dbReference type="ARBA" id="ARBA00004738"/>
    </source>
</evidence>
<sequence length="216" mass="24135">MDAQPGQSQVSADRQVISETLSPSSVLPSPFDQFHGWLDDAVNGSPKVAAPKDMSVATATAQGVPSVRTLRLDSLWIRKSQELTENPRAALVFYWTASESKRQVRVVGKAEKISDEESDVHFNSRPLAARIAAHAVHQSDVIGDMDMDSASAQVKRMYGIRDDSEEDANIPRPKSWGGWRVIPQEIEFWSGKPSRLHDRVRYLRDGESWKIERLAP</sequence>
<dbReference type="InterPro" id="IPR011576">
    <property type="entry name" value="Pyridox_Oxase_N"/>
</dbReference>
<dbReference type="Pfam" id="PF10590">
    <property type="entry name" value="PNP_phzG_C"/>
    <property type="match status" value="1"/>
</dbReference>
<comment type="pathway">
    <text evidence="2">Cofactor metabolism; pyridoxal 5'-phosphate salvage; pyridoxal 5'-phosphate from pyridoxamine 5'-phosphate: step 1/1.</text>
</comment>
<keyword evidence="7" id="KW-0560">Oxidoreductase</keyword>
<organism evidence="10 11">
    <name type="scientific">Tulasnella calospora MUT 4182</name>
    <dbReference type="NCBI Taxonomy" id="1051891"/>
    <lineage>
        <taxon>Eukaryota</taxon>
        <taxon>Fungi</taxon>
        <taxon>Dikarya</taxon>
        <taxon>Basidiomycota</taxon>
        <taxon>Agaricomycotina</taxon>
        <taxon>Agaricomycetes</taxon>
        <taxon>Cantharellales</taxon>
        <taxon>Tulasnellaceae</taxon>
        <taxon>Tulasnella</taxon>
    </lineage>
</organism>
<comment type="pathway">
    <text evidence="3">Cofactor metabolism; pyridoxal 5'-phosphate salvage; pyridoxal 5'-phosphate from pyridoxine 5'-phosphate: step 1/1.</text>
</comment>
<evidence type="ECO:0000256" key="4">
    <source>
        <dbReference type="ARBA" id="ARBA00012801"/>
    </source>
</evidence>
<dbReference type="NCBIfam" id="NF004231">
    <property type="entry name" value="PRK05679.1"/>
    <property type="match status" value="1"/>
</dbReference>
<dbReference type="Gene3D" id="2.30.110.10">
    <property type="entry name" value="Electron Transport, Fmn-binding Protein, Chain A"/>
    <property type="match status" value="1"/>
</dbReference>
<dbReference type="OrthoDB" id="303614at2759"/>
<feature type="domain" description="Pyridoxine 5'-phosphate oxidase dimerisation C-terminal" evidence="9">
    <location>
        <begin position="176"/>
        <end position="216"/>
    </location>
</feature>
<dbReference type="InterPro" id="IPR019576">
    <property type="entry name" value="Pyridoxamine_oxidase_dimer_C"/>
</dbReference>
<feature type="domain" description="Pyridoxamine 5'-phosphate oxidase N-terminal" evidence="8">
    <location>
        <begin position="51"/>
        <end position="145"/>
    </location>
</feature>
<accession>A0A0C3PY78</accession>
<dbReference type="Proteomes" id="UP000054248">
    <property type="component" value="Unassembled WGS sequence"/>
</dbReference>
<evidence type="ECO:0000256" key="6">
    <source>
        <dbReference type="ARBA" id="ARBA00022643"/>
    </source>
</evidence>
<evidence type="ECO:0000259" key="9">
    <source>
        <dbReference type="Pfam" id="PF10590"/>
    </source>
</evidence>
<dbReference type="HOGENOM" id="CLU_032263_2_2_1"/>
<evidence type="ECO:0000256" key="5">
    <source>
        <dbReference type="ARBA" id="ARBA00022630"/>
    </source>
</evidence>
<evidence type="ECO:0000256" key="7">
    <source>
        <dbReference type="ARBA" id="ARBA00023002"/>
    </source>
</evidence>
<keyword evidence="11" id="KW-1185">Reference proteome</keyword>
<reference evidence="10 11" key="1">
    <citation type="submission" date="2014-04" db="EMBL/GenBank/DDBJ databases">
        <authorList>
            <consortium name="DOE Joint Genome Institute"/>
            <person name="Kuo A."/>
            <person name="Girlanda M."/>
            <person name="Perotto S."/>
            <person name="Kohler A."/>
            <person name="Nagy L.G."/>
            <person name="Floudas D."/>
            <person name="Copeland A."/>
            <person name="Barry K.W."/>
            <person name="Cichocki N."/>
            <person name="Veneault-Fourrey C."/>
            <person name="LaButti K."/>
            <person name="Lindquist E.A."/>
            <person name="Lipzen A."/>
            <person name="Lundell T."/>
            <person name="Morin E."/>
            <person name="Murat C."/>
            <person name="Sun H."/>
            <person name="Tunlid A."/>
            <person name="Henrissat B."/>
            <person name="Grigoriev I.V."/>
            <person name="Hibbett D.S."/>
            <person name="Martin F."/>
            <person name="Nordberg H.P."/>
            <person name="Cantor M.N."/>
            <person name="Hua S.X."/>
        </authorList>
    </citation>
    <scope>NUCLEOTIDE SEQUENCE [LARGE SCALE GENOMIC DNA]</scope>
    <source>
        <strain evidence="10 11">MUT 4182</strain>
    </source>
</reference>
<evidence type="ECO:0000313" key="10">
    <source>
        <dbReference type="EMBL" id="KIO20165.1"/>
    </source>
</evidence>
<dbReference type="EMBL" id="KN823184">
    <property type="protein sequence ID" value="KIO20165.1"/>
    <property type="molecule type" value="Genomic_DNA"/>
</dbReference>
<dbReference type="InterPro" id="IPR000659">
    <property type="entry name" value="Pyridox_Oxase"/>
</dbReference>
<dbReference type="GO" id="GO:0004733">
    <property type="term" value="F:pyridoxamine phosphate oxidase activity"/>
    <property type="evidence" value="ECO:0007669"/>
    <property type="project" value="UniProtKB-EC"/>
</dbReference>
<evidence type="ECO:0000313" key="11">
    <source>
        <dbReference type="Proteomes" id="UP000054248"/>
    </source>
</evidence>
<dbReference type="GO" id="GO:0008615">
    <property type="term" value="P:pyridoxine biosynthetic process"/>
    <property type="evidence" value="ECO:0007669"/>
    <property type="project" value="InterPro"/>
</dbReference>
<comment type="cofactor">
    <cofactor evidence="1">
        <name>FMN</name>
        <dbReference type="ChEBI" id="CHEBI:58210"/>
    </cofactor>
</comment>
<dbReference type="PANTHER" id="PTHR10851">
    <property type="entry name" value="PYRIDOXINE-5-PHOSPHATE OXIDASE"/>
    <property type="match status" value="1"/>
</dbReference>
<dbReference type="InterPro" id="IPR012349">
    <property type="entry name" value="Split_barrel_FMN-bd"/>
</dbReference>
<dbReference type="STRING" id="1051891.A0A0C3PY78"/>
<gene>
    <name evidence="10" type="ORF">M407DRAFT_16021</name>
</gene>
<dbReference type="UniPathway" id="UPA01068">
    <property type="reaction ID" value="UER00304"/>
</dbReference>